<evidence type="ECO:0000256" key="4">
    <source>
        <dbReference type="ARBA" id="ARBA00022679"/>
    </source>
</evidence>
<evidence type="ECO:0000256" key="5">
    <source>
        <dbReference type="ARBA" id="ARBA00022741"/>
    </source>
</evidence>
<evidence type="ECO:0000256" key="7">
    <source>
        <dbReference type="ARBA" id="ARBA00022840"/>
    </source>
</evidence>
<dbReference type="EMBL" id="KZ155839">
    <property type="protein sequence ID" value="OUS41879.1"/>
    <property type="molecule type" value="Genomic_DNA"/>
</dbReference>
<comment type="catalytic activity">
    <reaction evidence="8">
        <text>thymidine + ATP = dTMP + ADP + H(+)</text>
        <dbReference type="Rhea" id="RHEA:19129"/>
        <dbReference type="ChEBI" id="CHEBI:15378"/>
        <dbReference type="ChEBI" id="CHEBI:17748"/>
        <dbReference type="ChEBI" id="CHEBI:30616"/>
        <dbReference type="ChEBI" id="CHEBI:63528"/>
        <dbReference type="ChEBI" id="CHEBI:456216"/>
        <dbReference type="EC" id="2.7.1.21"/>
    </reaction>
</comment>
<dbReference type="InterPro" id="IPR001267">
    <property type="entry name" value="Thymidine_kinase"/>
</dbReference>
<gene>
    <name evidence="11" type="ORF">BE221DRAFT_85846</name>
</gene>
<feature type="compositionally biased region" description="Polar residues" evidence="10">
    <location>
        <begin position="7"/>
        <end position="16"/>
    </location>
</feature>
<dbReference type="Gene3D" id="3.30.60.20">
    <property type="match status" value="1"/>
</dbReference>
<keyword evidence="4 8" id="KW-0808">Transferase</keyword>
<dbReference type="PROSITE" id="PS00603">
    <property type="entry name" value="TK_CELLULAR_TYPE"/>
    <property type="match status" value="1"/>
</dbReference>
<evidence type="ECO:0000256" key="3">
    <source>
        <dbReference type="ARBA" id="ARBA00022634"/>
    </source>
</evidence>
<dbReference type="PANTHER" id="PTHR11441">
    <property type="entry name" value="THYMIDINE KINASE"/>
    <property type="match status" value="1"/>
</dbReference>
<dbReference type="Gene3D" id="3.40.50.300">
    <property type="entry name" value="P-loop containing nucleotide triphosphate hydrolases"/>
    <property type="match status" value="1"/>
</dbReference>
<keyword evidence="6 8" id="KW-0418">Kinase</keyword>
<dbReference type="EC" id="2.7.1.21" evidence="2 8"/>
<comment type="similarity">
    <text evidence="1 9">Belongs to the thymidine kinase family.</text>
</comment>
<evidence type="ECO:0000256" key="9">
    <source>
        <dbReference type="RuleBase" id="RU004165"/>
    </source>
</evidence>
<keyword evidence="5 8" id="KW-0547">Nucleotide-binding</keyword>
<evidence type="ECO:0000256" key="10">
    <source>
        <dbReference type="SAM" id="MobiDB-lite"/>
    </source>
</evidence>
<dbReference type="SUPFAM" id="SSF57716">
    <property type="entry name" value="Glucocorticoid receptor-like (DNA-binding domain)"/>
    <property type="match status" value="1"/>
</dbReference>
<dbReference type="Proteomes" id="UP000195557">
    <property type="component" value="Unassembled WGS sequence"/>
</dbReference>
<proteinExistence type="inferred from homology"/>
<dbReference type="eggNOG" id="KOG3125">
    <property type="taxonomic scope" value="Eukaryota"/>
</dbReference>
<dbReference type="InterPro" id="IPR020633">
    <property type="entry name" value="Thymidine_kinase_CS"/>
</dbReference>
<dbReference type="GO" id="GO:0071897">
    <property type="term" value="P:DNA biosynthetic process"/>
    <property type="evidence" value="ECO:0007669"/>
    <property type="project" value="UniProtKB-KW"/>
</dbReference>
<evidence type="ECO:0000256" key="2">
    <source>
        <dbReference type="ARBA" id="ARBA00012118"/>
    </source>
</evidence>
<evidence type="ECO:0000256" key="1">
    <source>
        <dbReference type="ARBA" id="ARBA00007587"/>
    </source>
</evidence>
<evidence type="ECO:0000313" key="11">
    <source>
        <dbReference type="EMBL" id="OUS41879.1"/>
    </source>
</evidence>
<dbReference type="Pfam" id="PF00265">
    <property type="entry name" value="TK"/>
    <property type="match status" value="2"/>
</dbReference>
<name>A0A1Y5HX68_OSTTA</name>
<dbReference type="GO" id="GO:0046104">
    <property type="term" value="P:thymidine metabolic process"/>
    <property type="evidence" value="ECO:0007669"/>
    <property type="project" value="TreeGrafter"/>
</dbReference>
<reference evidence="11" key="1">
    <citation type="submission" date="2017-04" db="EMBL/GenBank/DDBJ databases">
        <title>Population genomics of picophytoplankton unveils novel chromosome hypervariability.</title>
        <authorList>
            <consortium name="DOE Joint Genome Institute"/>
            <person name="Blanc-Mathieu R."/>
            <person name="Krasovec M."/>
            <person name="Hebrard M."/>
            <person name="Yau S."/>
            <person name="Desgranges E."/>
            <person name="Martin J."/>
            <person name="Schackwitz W."/>
            <person name="Kuo A."/>
            <person name="Salin G."/>
            <person name="Donnadieu C."/>
            <person name="Desdevises Y."/>
            <person name="Sanchez-Ferandin S."/>
            <person name="Moreau H."/>
            <person name="Rivals E."/>
            <person name="Grigoriev I.V."/>
            <person name="Grimsley N."/>
            <person name="Eyre-Walker A."/>
            <person name="Piganeau G."/>
        </authorList>
    </citation>
    <scope>NUCLEOTIDE SEQUENCE [LARGE SCALE GENOMIC DNA]</scope>
    <source>
        <strain evidence="11">RCC 1115</strain>
    </source>
</reference>
<keyword evidence="7 8" id="KW-0067">ATP-binding</keyword>
<evidence type="ECO:0000256" key="8">
    <source>
        <dbReference type="RuleBase" id="RU000544"/>
    </source>
</evidence>
<dbReference type="GO" id="GO:0004797">
    <property type="term" value="F:thymidine kinase activity"/>
    <property type="evidence" value="ECO:0007669"/>
    <property type="project" value="UniProtKB-EC"/>
</dbReference>
<evidence type="ECO:0000256" key="6">
    <source>
        <dbReference type="ARBA" id="ARBA00022777"/>
    </source>
</evidence>
<protein>
    <recommendedName>
        <fullName evidence="2 8">Thymidine kinase</fullName>
        <ecNumber evidence="2 8">2.7.1.21</ecNumber>
    </recommendedName>
</protein>
<dbReference type="InterPro" id="IPR027417">
    <property type="entry name" value="P-loop_NTPase"/>
</dbReference>
<organism evidence="11">
    <name type="scientific">Ostreococcus tauri</name>
    <name type="common">Marine green alga</name>
    <dbReference type="NCBI Taxonomy" id="70448"/>
    <lineage>
        <taxon>Eukaryota</taxon>
        <taxon>Viridiplantae</taxon>
        <taxon>Chlorophyta</taxon>
        <taxon>Mamiellophyceae</taxon>
        <taxon>Mamiellales</taxon>
        <taxon>Bathycoccaceae</taxon>
        <taxon>Ostreococcus</taxon>
    </lineage>
</organism>
<dbReference type="PANTHER" id="PTHR11441:SF0">
    <property type="entry name" value="THYMIDINE KINASE, CYTOSOLIC"/>
    <property type="match status" value="1"/>
</dbReference>
<feature type="region of interest" description="Disordered" evidence="10">
    <location>
        <begin position="1"/>
        <end position="33"/>
    </location>
</feature>
<keyword evidence="3 8" id="KW-0237">DNA synthesis</keyword>
<dbReference type="GO" id="GO:0005524">
    <property type="term" value="F:ATP binding"/>
    <property type="evidence" value="ECO:0007669"/>
    <property type="project" value="UniProtKB-KW"/>
</dbReference>
<dbReference type="AlphaFoldDB" id="A0A1Y5HX68"/>
<sequence>MERAFASRNSPVSSRSRFLPSRPGRPLPFARRGKGDEDLRADVCLEIADEVGPRRRARARVGEIHVITGPMFAGKTSALARKLATARSSGNAVFAITSSLEAERFGARAETSLVTHDGDAFTGDEEGVCNTIEGCDFGEARVRAIGTENGWTFASEDAKALERADVVAVDEAQFMPGLIDFALECAEKRGQIVYIAGLDGDYRRRRFGEVLDLIPMCDSVTRLRGTCAECGRASSFSRRVVDLGDGEDVVSVGGSEKYAPACRACYLRLGRDESRGDVAPRWE</sequence>
<accession>A0A1Y5HX68</accession>
<dbReference type="SUPFAM" id="SSF52540">
    <property type="entry name" value="P-loop containing nucleoside triphosphate hydrolases"/>
    <property type="match status" value="1"/>
</dbReference>